<sequence length="66" mass="7118">MFNKHSNKSISQSSSKDVPANEMIVELTDNDQESLSGGTISPLDDKLTITPPKITALVLLFANPFA</sequence>
<proteinExistence type="predicted"/>
<evidence type="ECO:0000313" key="2">
    <source>
        <dbReference type="EMBL" id="MFB2938909.1"/>
    </source>
</evidence>
<accession>A0ABV4YL11</accession>
<evidence type="ECO:0000313" key="3">
    <source>
        <dbReference type="Proteomes" id="UP001576776"/>
    </source>
</evidence>
<evidence type="ECO:0000256" key="1">
    <source>
        <dbReference type="SAM" id="MobiDB-lite"/>
    </source>
</evidence>
<name>A0ABV4YL11_9CYAN</name>
<reference evidence="2 3" key="1">
    <citation type="submission" date="2024-09" db="EMBL/GenBank/DDBJ databases">
        <title>Floridaenema gen nov. (Aerosakkonemataceae, Aerosakkonematales ord. nov., Cyanobacteria) from benthic tropical and subtropical fresh waters, with the description of four new species.</title>
        <authorList>
            <person name="Moretto J.A."/>
            <person name="Berthold D.E."/>
            <person name="Lefler F.W."/>
            <person name="Huang I.-S."/>
            <person name="Laughinghouse H. IV."/>
        </authorList>
    </citation>
    <scope>NUCLEOTIDE SEQUENCE [LARGE SCALE GENOMIC DNA]</scope>
    <source>
        <strain evidence="2 3">BLCC-F154</strain>
    </source>
</reference>
<dbReference type="EMBL" id="JBHFNS010000093">
    <property type="protein sequence ID" value="MFB2938909.1"/>
    <property type="molecule type" value="Genomic_DNA"/>
</dbReference>
<protein>
    <submittedName>
        <fullName evidence="2">Uncharacterized protein</fullName>
    </submittedName>
</protein>
<gene>
    <name evidence="2" type="ORF">ACE1B6_26955</name>
</gene>
<feature type="region of interest" description="Disordered" evidence="1">
    <location>
        <begin position="1"/>
        <end position="22"/>
    </location>
</feature>
<comment type="caution">
    <text evidence="2">The sequence shown here is derived from an EMBL/GenBank/DDBJ whole genome shotgun (WGS) entry which is preliminary data.</text>
</comment>
<dbReference type="Proteomes" id="UP001576776">
    <property type="component" value="Unassembled WGS sequence"/>
</dbReference>
<organism evidence="2 3">
    <name type="scientific">Floridaenema fluviatile BLCC-F154</name>
    <dbReference type="NCBI Taxonomy" id="3153640"/>
    <lineage>
        <taxon>Bacteria</taxon>
        <taxon>Bacillati</taxon>
        <taxon>Cyanobacteriota</taxon>
        <taxon>Cyanophyceae</taxon>
        <taxon>Oscillatoriophycideae</taxon>
        <taxon>Aerosakkonematales</taxon>
        <taxon>Aerosakkonemataceae</taxon>
        <taxon>Floridanema</taxon>
        <taxon>Floridanema fluviatile</taxon>
    </lineage>
</organism>
<keyword evidence="3" id="KW-1185">Reference proteome</keyword>